<dbReference type="EMBL" id="MU128929">
    <property type="protein sequence ID" value="KAF9517790.1"/>
    <property type="molecule type" value="Genomic_DNA"/>
</dbReference>
<dbReference type="AlphaFoldDB" id="A0A9P6B595"/>
<organism evidence="1 2">
    <name type="scientific">Hydnum rufescens UP504</name>
    <dbReference type="NCBI Taxonomy" id="1448309"/>
    <lineage>
        <taxon>Eukaryota</taxon>
        <taxon>Fungi</taxon>
        <taxon>Dikarya</taxon>
        <taxon>Basidiomycota</taxon>
        <taxon>Agaricomycotina</taxon>
        <taxon>Agaricomycetes</taxon>
        <taxon>Cantharellales</taxon>
        <taxon>Hydnaceae</taxon>
        <taxon>Hydnum</taxon>
    </lineage>
</organism>
<comment type="caution">
    <text evidence="1">The sequence shown here is derived from an EMBL/GenBank/DDBJ whole genome shotgun (WGS) entry which is preliminary data.</text>
</comment>
<accession>A0A9P6B595</accession>
<dbReference type="Proteomes" id="UP000886523">
    <property type="component" value="Unassembled WGS sequence"/>
</dbReference>
<sequence length="118" mass="12935">MFYGGFGPSLLFNNHGVYRYQNTTGVSVTVLAANGIQLILGHLNVGFLVIRCMCSFARVDIEIVHAGAEYCASERFGNTQSGCARASERVASDATFSVTMEDDLHYGMQLNRRKSDES</sequence>
<proteinExistence type="predicted"/>
<keyword evidence="2" id="KW-1185">Reference proteome</keyword>
<evidence type="ECO:0000313" key="2">
    <source>
        <dbReference type="Proteomes" id="UP000886523"/>
    </source>
</evidence>
<gene>
    <name evidence="1" type="ORF">BS47DRAFT_1338986</name>
</gene>
<name>A0A9P6B595_9AGAM</name>
<evidence type="ECO:0000313" key="1">
    <source>
        <dbReference type="EMBL" id="KAF9517790.1"/>
    </source>
</evidence>
<reference evidence="1" key="1">
    <citation type="journal article" date="2020" name="Nat. Commun.">
        <title>Large-scale genome sequencing of mycorrhizal fungi provides insights into the early evolution of symbiotic traits.</title>
        <authorList>
            <person name="Miyauchi S."/>
            <person name="Kiss E."/>
            <person name="Kuo A."/>
            <person name="Drula E."/>
            <person name="Kohler A."/>
            <person name="Sanchez-Garcia M."/>
            <person name="Morin E."/>
            <person name="Andreopoulos B."/>
            <person name="Barry K.W."/>
            <person name="Bonito G."/>
            <person name="Buee M."/>
            <person name="Carver A."/>
            <person name="Chen C."/>
            <person name="Cichocki N."/>
            <person name="Clum A."/>
            <person name="Culley D."/>
            <person name="Crous P.W."/>
            <person name="Fauchery L."/>
            <person name="Girlanda M."/>
            <person name="Hayes R.D."/>
            <person name="Keri Z."/>
            <person name="LaButti K."/>
            <person name="Lipzen A."/>
            <person name="Lombard V."/>
            <person name="Magnuson J."/>
            <person name="Maillard F."/>
            <person name="Murat C."/>
            <person name="Nolan M."/>
            <person name="Ohm R.A."/>
            <person name="Pangilinan J."/>
            <person name="Pereira M.F."/>
            <person name="Perotto S."/>
            <person name="Peter M."/>
            <person name="Pfister S."/>
            <person name="Riley R."/>
            <person name="Sitrit Y."/>
            <person name="Stielow J.B."/>
            <person name="Szollosi G."/>
            <person name="Zifcakova L."/>
            <person name="Stursova M."/>
            <person name="Spatafora J.W."/>
            <person name="Tedersoo L."/>
            <person name="Vaario L.M."/>
            <person name="Yamada A."/>
            <person name="Yan M."/>
            <person name="Wang P."/>
            <person name="Xu J."/>
            <person name="Bruns T."/>
            <person name="Baldrian P."/>
            <person name="Vilgalys R."/>
            <person name="Dunand C."/>
            <person name="Henrissat B."/>
            <person name="Grigoriev I.V."/>
            <person name="Hibbett D."/>
            <person name="Nagy L.G."/>
            <person name="Martin F.M."/>
        </authorList>
    </citation>
    <scope>NUCLEOTIDE SEQUENCE</scope>
    <source>
        <strain evidence="1">UP504</strain>
    </source>
</reference>
<protein>
    <submittedName>
        <fullName evidence="1">Uncharacterized protein</fullName>
    </submittedName>
</protein>